<evidence type="ECO:0000313" key="2">
    <source>
        <dbReference type="EMBL" id="KWX09132.1"/>
    </source>
</evidence>
<evidence type="ECO:0000313" key="3">
    <source>
        <dbReference type="Proteomes" id="UP000070598"/>
    </source>
</evidence>
<dbReference type="Proteomes" id="UP000070598">
    <property type="component" value="Unassembled WGS sequence"/>
</dbReference>
<evidence type="ECO:0000313" key="1">
    <source>
        <dbReference type="EMBL" id="KWX00086.1"/>
    </source>
</evidence>
<dbReference type="EMBL" id="JYIJ01000018">
    <property type="protein sequence ID" value="KWX00086.1"/>
    <property type="molecule type" value="Genomic_DNA"/>
</dbReference>
<sequence length="69" mass="6839">MAHAPAGGERGDELEAAPVLVVRVGATRAGCVGVSAVDLDYHGAGFTSDAHQVDASGVLFGVGGEFANQ</sequence>
<reference evidence="3" key="1">
    <citation type="submission" date="2015-02" db="EMBL/GenBank/DDBJ databases">
        <title>Physiological reanalysis, assessment of diazotrophy, and genome sequences of multiple isolates of Streptomyces thermoautotrophicus.</title>
        <authorList>
            <person name="MacKellar D.C."/>
            <person name="Lieber L."/>
            <person name="Norman J."/>
            <person name="Bolger A."/>
            <person name="Tobin C."/>
            <person name="Murray J.W."/>
            <person name="Friesen M."/>
            <person name="Prell J."/>
        </authorList>
    </citation>
    <scope>NUCLEOTIDE SEQUENCE [LARGE SCALE GENOMIC DNA]</scope>
    <source>
        <strain evidence="3">UBT1</strain>
    </source>
</reference>
<protein>
    <submittedName>
        <fullName evidence="2">Uncharacterized protein</fullName>
    </submittedName>
</protein>
<accession>A0A132NHE6</accession>
<organism evidence="2 3">
    <name type="scientific">Carbonactinospora thermoautotrophica</name>
    <dbReference type="NCBI Taxonomy" id="1469144"/>
    <lineage>
        <taxon>Bacteria</taxon>
        <taxon>Bacillati</taxon>
        <taxon>Actinomycetota</taxon>
        <taxon>Actinomycetes</taxon>
        <taxon>Kitasatosporales</taxon>
        <taxon>Carbonactinosporaceae</taxon>
        <taxon>Carbonactinospora</taxon>
    </lineage>
</organism>
<proteinExistence type="predicted"/>
<dbReference type="EMBL" id="JYIK01000883">
    <property type="protein sequence ID" value="KWX09132.1"/>
    <property type="molecule type" value="Genomic_DNA"/>
</dbReference>
<name>A0A132NHE6_9ACTN</name>
<evidence type="ECO:0000313" key="4">
    <source>
        <dbReference type="Proteomes" id="UP000070659"/>
    </source>
</evidence>
<gene>
    <name evidence="1" type="ORF">TH66_14205</name>
    <name evidence="2" type="ORF">TR74_11465</name>
</gene>
<reference evidence="2 4" key="2">
    <citation type="submission" date="2015-02" db="EMBL/GenBank/DDBJ databases">
        <title>Physiological reanalysis, assessment of diazotrophy, and genome sequences of multiple isolates of Streptomyces thermoautotrophicus.</title>
        <authorList>
            <person name="MacKellar D.C."/>
            <person name="Lieber L."/>
            <person name="Norman J."/>
            <person name="Bolger A."/>
            <person name="Tobin C."/>
            <person name="Murray J.W."/>
            <person name="Prell J."/>
        </authorList>
    </citation>
    <scope>NUCLEOTIDE SEQUENCE [LARGE SCALE GENOMIC DNA]</scope>
    <source>
        <strain evidence="2 4">UBT1</strain>
    </source>
</reference>
<dbReference type="AlphaFoldDB" id="A0A132NHE6"/>
<comment type="caution">
    <text evidence="2">The sequence shown here is derived from an EMBL/GenBank/DDBJ whole genome shotgun (WGS) entry which is preliminary data.</text>
</comment>
<dbReference type="Proteomes" id="UP000070659">
    <property type="component" value="Unassembled WGS sequence"/>
</dbReference>